<organism evidence="1 2">
    <name type="scientific">Cellulomonas wangsupingiae</name>
    <dbReference type="NCBI Taxonomy" id="2968085"/>
    <lineage>
        <taxon>Bacteria</taxon>
        <taxon>Bacillati</taxon>
        <taxon>Actinomycetota</taxon>
        <taxon>Actinomycetes</taxon>
        <taxon>Micrococcales</taxon>
        <taxon>Cellulomonadaceae</taxon>
        <taxon>Cellulomonas</taxon>
    </lineage>
</organism>
<reference evidence="1 2" key="1">
    <citation type="submission" date="2022-07" db="EMBL/GenBank/DDBJ databases">
        <title>Novel species in genus cellulomonas.</title>
        <authorList>
            <person name="Ye L."/>
        </authorList>
    </citation>
    <scope>NUCLEOTIDE SEQUENCE [LARGE SCALE GENOMIC DNA]</scope>
    <source>
        <strain evidence="2">zg-Y908</strain>
    </source>
</reference>
<name>A0ABY5K3R3_9CELL</name>
<evidence type="ECO:0000313" key="1">
    <source>
        <dbReference type="EMBL" id="UUI65097.1"/>
    </source>
</evidence>
<evidence type="ECO:0000313" key="2">
    <source>
        <dbReference type="Proteomes" id="UP001317322"/>
    </source>
</evidence>
<sequence>MRDDPEVGRCGKVPGRVVDEEHLAGTELQGIEHVVEGGRIWFGMADLGGIDGVVLELTLEQAGPDGRGEDARGARA</sequence>
<accession>A0ABY5K3R3</accession>
<keyword evidence="2" id="KW-1185">Reference proteome</keyword>
<dbReference type="Proteomes" id="UP001317322">
    <property type="component" value="Chromosome"/>
</dbReference>
<protein>
    <submittedName>
        <fullName evidence="1">Uncharacterized protein</fullName>
    </submittedName>
</protein>
<dbReference type="EMBL" id="CP101989">
    <property type="protein sequence ID" value="UUI65097.1"/>
    <property type="molecule type" value="Genomic_DNA"/>
</dbReference>
<gene>
    <name evidence="1" type="ORF">NP075_18625</name>
</gene>
<proteinExistence type="predicted"/>